<keyword evidence="3" id="KW-1185">Reference proteome</keyword>
<dbReference type="Proteomes" id="UP000218968">
    <property type="component" value="Chromosome"/>
</dbReference>
<protein>
    <submittedName>
        <fullName evidence="2">Uncharacterized protein</fullName>
    </submittedName>
</protein>
<evidence type="ECO:0000313" key="2">
    <source>
        <dbReference type="EMBL" id="ATD66359.1"/>
    </source>
</evidence>
<name>A0A290XB86_9GAMM</name>
<organism evidence="2 3">
    <name type="scientific">Luteimonas chenhongjianii</name>
    <dbReference type="NCBI Taxonomy" id="2006110"/>
    <lineage>
        <taxon>Bacteria</taxon>
        <taxon>Pseudomonadati</taxon>
        <taxon>Pseudomonadota</taxon>
        <taxon>Gammaproteobacteria</taxon>
        <taxon>Lysobacterales</taxon>
        <taxon>Lysobacteraceae</taxon>
        <taxon>Luteimonas</taxon>
    </lineage>
</organism>
<reference evidence="3" key="1">
    <citation type="submission" date="2017-09" db="EMBL/GenBank/DDBJ databases">
        <title>Luteimonas liuhanmingii sp.nov., isolated from the intestinal contents of Tibetan Plateau Pika in Yushu, Qinghai Province, China.</title>
        <authorList>
            <person name="Gui Z."/>
        </authorList>
    </citation>
    <scope>NUCLEOTIDE SEQUENCE [LARGE SCALE GENOMIC DNA]</scope>
    <source>
        <strain evidence="3">100111</strain>
    </source>
</reference>
<dbReference type="KEGG" id="lum:CNR27_01940"/>
<dbReference type="AlphaFoldDB" id="A0A290XB86"/>
<gene>
    <name evidence="2" type="ORF">CNR27_01940</name>
</gene>
<evidence type="ECO:0000313" key="3">
    <source>
        <dbReference type="Proteomes" id="UP000218968"/>
    </source>
</evidence>
<dbReference type="EMBL" id="CP023406">
    <property type="protein sequence ID" value="ATD66359.1"/>
    <property type="molecule type" value="Genomic_DNA"/>
</dbReference>
<proteinExistence type="predicted"/>
<dbReference type="RefSeq" id="WP_096296689.1">
    <property type="nucleotide sequence ID" value="NZ_CP023406.1"/>
</dbReference>
<evidence type="ECO:0000256" key="1">
    <source>
        <dbReference type="SAM" id="MobiDB-lite"/>
    </source>
</evidence>
<feature type="region of interest" description="Disordered" evidence="1">
    <location>
        <begin position="1"/>
        <end position="43"/>
    </location>
</feature>
<feature type="region of interest" description="Disordered" evidence="1">
    <location>
        <begin position="120"/>
        <end position="145"/>
    </location>
</feature>
<dbReference type="OrthoDB" id="6058699at2"/>
<sequence>MPLPPSADNPIDQDLEDTFPASDPPAHSTPSGQPRPGEGRQLSDTAWIDLYRIDTSARGAEEATLGTIADLAETGELLFGTSPALALLQHLADGGGSAPRVCLVSGRVELARLDTFAVKPASGQPRASMEAQSPLDDDAPATRPGRLVPSALSPADREVFWDAGHPDAGALSIVSRTVFNLDPRLLALMPGAEPGGSPRD</sequence>
<accession>A0A290XB86</accession>